<dbReference type="Gene3D" id="1.10.1420.10">
    <property type="match status" value="2"/>
</dbReference>
<accession>A0A6G1IBJ3</accession>
<dbReference type="PROSITE" id="PS00486">
    <property type="entry name" value="DNA_MISMATCH_REPAIR_2"/>
    <property type="match status" value="1"/>
</dbReference>
<keyword evidence="3" id="KW-0547">Nucleotide-binding</keyword>
<reference evidence="12" key="1">
    <citation type="journal article" date="2020" name="Stud. Mycol.">
        <title>101 Dothideomycetes genomes: a test case for predicting lifestyles and emergence of pathogens.</title>
        <authorList>
            <person name="Haridas S."/>
            <person name="Albert R."/>
            <person name="Binder M."/>
            <person name="Bloem J."/>
            <person name="Labutti K."/>
            <person name="Salamov A."/>
            <person name="Andreopoulos B."/>
            <person name="Baker S."/>
            <person name="Barry K."/>
            <person name="Bills G."/>
            <person name="Bluhm B."/>
            <person name="Cannon C."/>
            <person name="Castanera R."/>
            <person name="Culley D."/>
            <person name="Daum C."/>
            <person name="Ezra D."/>
            <person name="Gonzalez J."/>
            <person name="Henrissat B."/>
            <person name="Kuo A."/>
            <person name="Liang C."/>
            <person name="Lipzen A."/>
            <person name="Lutzoni F."/>
            <person name="Magnuson J."/>
            <person name="Mondo S."/>
            <person name="Nolan M."/>
            <person name="Ohm R."/>
            <person name="Pangilinan J."/>
            <person name="Park H.-J."/>
            <person name="Ramirez L."/>
            <person name="Alfaro M."/>
            <person name="Sun H."/>
            <person name="Tritt A."/>
            <person name="Yoshinaga Y."/>
            <person name="Zwiers L.-H."/>
            <person name="Turgeon B."/>
            <person name="Goodwin S."/>
            <person name="Spatafora J."/>
            <person name="Crous P."/>
            <person name="Grigoriev I."/>
        </authorList>
    </citation>
    <scope>NUCLEOTIDE SEQUENCE</scope>
    <source>
        <strain evidence="12">CBS 262.69</strain>
    </source>
</reference>
<evidence type="ECO:0000256" key="2">
    <source>
        <dbReference type="ARBA" id="ARBA00007094"/>
    </source>
</evidence>
<evidence type="ECO:0000259" key="11">
    <source>
        <dbReference type="PROSITE" id="PS00486"/>
    </source>
</evidence>
<keyword evidence="6" id="KW-0238">DNA-binding</keyword>
<dbReference type="InterPro" id="IPR000432">
    <property type="entry name" value="DNA_mismatch_repair_MutS_C"/>
</dbReference>
<dbReference type="Pfam" id="PF05192">
    <property type="entry name" value="MutS_III"/>
    <property type="match status" value="1"/>
</dbReference>
<evidence type="ECO:0000256" key="3">
    <source>
        <dbReference type="ARBA" id="ARBA00022741"/>
    </source>
</evidence>
<dbReference type="GO" id="GO:0030983">
    <property type="term" value="F:mismatched DNA binding"/>
    <property type="evidence" value="ECO:0007669"/>
    <property type="project" value="InterPro"/>
</dbReference>
<dbReference type="SUPFAM" id="SSF48334">
    <property type="entry name" value="DNA repair protein MutS, domain III"/>
    <property type="match status" value="1"/>
</dbReference>
<dbReference type="Gene3D" id="3.40.1170.10">
    <property type="entry name" value="DNA repair protein MutS, domain I"/>
    <property type="match status" value="1"/>
</dbReference>
<keyword evidence="7" id="KW-0234">DNA repair</keyword>
<sequence>MNQTEDVAPVELPESSDRTSRYHFDSSPAQPETAESEEVRRRKKTLHEKFVKKLGRPDSIAEIKRRRPAEAEEAEGEGDEDEEEEEAPKKGKKGVASKKGQLTPMEKQYLEIKRQHLDTIIVFQVGYKFQFYGEDARVASKTLGLMCITGKMRYDNHPSEAHLTRFASASFPIARLPVHVKRLVQAGLKVGIVRQLETAALKAAGNNRNAPFVRKLTDVYTKGTYVDDLEGLQGPTPDGGAVGTGYLLCLTEANAKGSGNDEKVRIGIVAVQPATGSIIYDEFDDGFMRNEIETRLLHIAPCEYLIVGDLSSATDKMIKHLSGSKSNVFGEQARVERVERSKTMAAEAYSHITTFYADKLRTETDGNSAAKSAKLDQIHDLSSLVTICLSAMITHLTEYGLQHIFSLTANFEPFSARTHMLLNGNTLTSLEIYKNGTDYTEKGSLFWALDRTRTRFGKRLLRVWVGRPLLDMGLLETRLAAVAELKDAAHEPHVTRLTDLLGKTIRSDLEKILVRIYYGKAGRPELLGFLQSFHTIGQEFAHVKEPADAGFTSALLNDAVAQLPSVGTLLLEYLERISADAARADDKYSFFLEPAESEEITDCKMGIIAVEAELDALRPSLASTLGKKKIDFTTVSGIEYLVEVENAPAYTKRIPASWAKISATKKASRFHPPAVLKLLREREQHKEALAAACDAAFLALQAEIAAHYAPVRAAVHALATLDALLGLAAVAQQPGYVRPTFTTGPELALRGVRHPMAEQLAAGAYVPNDVTLGKAGAPHALLVTGPNMGGKSSFVRAVALAGIMAQCGSYVPADEARLGLLDAVYTRMGAQDNMLRGESTFMVEVGETAEILRGATERSLVILDELGRGTSTHDGVAIAEAVLRELVARGAKTLFITHYQDLARVAGGVEGLRNVHMRFVERGEEVSFLYEVGEGVAHRSYGLNVARLAGVPRPVLDVAAVKSAELEASVGRRKVGNLARFVHSLLDDKSESDTEAALERVVLGIEQL</sequence>
<dbReference type="EMBL" id="ML996687">
    <property type="protein sequence ID" value="KAF2405355.1"/>
    <property type="molecule type" value="Genomic_DNA"/>
</dbReference>
<dbReference type="GO" id="GO:0006312">
    <property type="term" value="P:mitotic recombination"/>
    <property type="evidence" value="ECO:0007669"/>
    <property type="project" value="TreeGrafter"/>
</dbReference>
<organism evidence="12 13">
    <name type="scientific">Trichodelitschia bisporula</name>
    <dbReference type="NCBI Taxonomy" id="703511"/>
    <lineage>
        <taxon>Eukaryota</taxon>
        <taxon>Fungi</taxon>
        <taxon>Dikarya</taxon>
        <taxon>Ascomycota</taxon>
        <taxon>Pezizomycotina</taxon>
        <taxon>Dothideomycetes</taxon>
        <taxon>Dothideomycetes incertae sedis</taxon>
        <taxon>Phaeotrichales</taxon>
        <taxon>Phaeotrichaceae</taxon>
        <taxon>Trichodelitschia</taxon>
    </lineage>
</organism>
<evidence type="ECO:0000256" key="10">
    <source>
        <dbReference type="SAM" id="MobiDB-lite"/>
    </source>
</evidence>
<dbReference type="InterPro" id="IPR007695">
    <property type="entry name" value="DNA_mismatch_repair_MutS-lik_N"/>
</dbReference>
<evidence type="ECO:0000256" key="6">
    <source>
        <dbReference type="ARBA" id="ARBA00023125"/>
    </source>
</evidence>
<dbReference type="SMART" id="SM00533">
    <property type="entry name" value="MUTSd"/>
    <property type="match status" value="1"/>
</dbReference>
<feature type="compositionally biased region" description="Acidic residues" evidence="10">
    <location>
        <begin position="71"/>
        <end position="86"/>
    </location>
</feature>
<keyword evidence="8" id="KW-0539">Nucleus</keyword>
<dbReference type="GO" id="GO:0006298">
    <property type="term" value="P:mismatch repair"/>
    <property type="evidence" value="ECO:0007669"/>
    <property type="project" value="InterPro"/>
</dbReference>
<dbReference type="Gene3D" id="3.30.420.110">
    <property type="entry name" value="MutS, connector domain"/>
    <property type="match status" value="1"/>
</dbReference>
<name>A0A6G1IBJ3_9PEZI</name>
<evidence type="ECO:0000256" key="1">
    <source>
        <dbReference type="ARBA" id="ARBA00004123"/>
    </source>
</evidence>
<dbReference type="SMART" id="SM00534">
    <property type="entry name" value="MUTSac"/>
    <property type="match status" value="1"/>
</dbReference>
<dbReference type="SUPFAM" id="SSF55271">
    <property type="entry name" value="DNA repair protein MutS, domain I"/>
    <property type="match status" value="1"/>
</dbReference>
<dbReference type="PANTHER" id="PTHR11361:SF122">
    <property type="entry name" value="DNA MISMATCH REPAIR PROTEIN MSH3"/>
    <property type="match status" value="1"/>
</dbReference>
<dbReference type="Pfam" id="PF01624">
    <property type="entry name" value="MutS_I"/>
    <property type="match status" value="1"/>
</dbReference>
<dbReference type="SUPFAM" id="SSF52540">
    <property type="entry name" value="P-loop containing nucleoside triphosphate hydrolases"/>
    <property type="match status" value="1"/>
</dbReference>
<comment type="similarity">
    <text evidence="2">Belongs to the DNA mismatch repair MutS family. MSH3 subfamily.</text>
</comment>
<dbReference type="InterPro" id="IPR045076">
    <property type="entry name" value="MutS"/>
</dbReference>
<dbReference type="FunFam" id="3.40.1170.10:FF:000006">
    <property type="entry name" value="DNA mismatch repair protein"/>
    <property type="match status" value="1"/>
</dbReference>
<dbReference type="InterPro" id="IPR036187">
    <property type="entry name" value="DNA_mismatch_repair_MutS_sf"/>
</dbReference>
<feature type="domain" description="DNA mismatch repair proteins mutS family" evidence="11">
    <location>
        <begin position="859"/>
        <end position="875"/>
    </location>
</feature>
<evidence type="ECO:0000313" key="12">
    <source>
        <dbReference type="EMBL" id="KAF2405355.1"/>
    </source>
</evidence>
<comment type="subcellular location">
    <subcellularLocation>
        <location evidence="1">Nucleus</location>
    </subcellularLocation>
</comment>
<dbReference type="InterPro" id="IPR027417">
    <property type="entry name" value="P-loop_NTPase"/>
</dbReference>
<keyword evidence="13" id="KW-1185">Reference proteome</keyword>
<dbReference type="Pfam" id="PF00488">
    <property type="entry name" value="MutS_V"/>
    <property type="match status" value="1"/>
</dbReference>
<dbReference type="Proteomes" id="UP000799640">
    <property type="component" value="Unassembled WGS sequence"/>
</dbReference>
<dbReference type="InterPro" id="IPR016151">
    <property type="entry name" value="DNA_mismatch_repair_MutS_N"/>
</dbReference>
<evidence type="ECO:0000256" key="8">
    <source>
        <dbReference type="ARBA" id="ARBA00023242"/>
    </source>
</evidence>
<dbReference type="GO" id="GO:0005634">
    <property type="term" value="C:nucleus"/>
    <property type="evidence" value="ECO:0007669"/>
    <property type="project" value="UniProtKB-SubCell"/>
</dbReference>
<gene>
    <name evidence="12" type="ORF">EJ06DRAFT_525885</name>
</gene>
<feature type="region of interest" description="Disordered" evidence="10">
    <location>
        <begin position="1"/>
        <end position="99"/>
    </location>
</feature>
<evidence type="ECO:0000256" key="4">
    <source>
        <dbReference type="ARBA" id="ARBA00022763"/>
    </source>
</evidence>
<feature type="compositionally biased region" description="Basic and acidic residues" evidence="10">
    <location>
        <begin position="47"/>
        <end position="63"/>
    </location>
</feature>
<protein>
    <recommendedName>
        <fullName evidence="9">MutS protein homolog 3</fullName>
    </recommendedName>
</protein>
<feature type="compositionally biased region" description="Basic and acidic residues" evidence="10">
    <location>
        <begin position="15"/>
        <end position="24"/>
    </location>
</feature>
<dbReference type="Gene3D" id="3.40.50.300">
    <property type="entry name" value="P-loop containing nucleotide triphosphate hydrolases"/>
    <property type="match status" value="1"/>
</dbReference>
<dbReference type="AlphaFoldDB" id="A0A6G1IBJ3"/>
<dbReference type="InterPro" id="IPR007696">
    <property type="entry name" value="DNA_mismatch_repair_MutS_core"/>
</dbReference>
<evidence type="ECO:0000256" key="9">
    <source>
        <dbReference type="ARBA" id="ARBA00029792"/>
    </source>
</evidence>
<proteinExistence type="inferred from homology"/>
<dbReference type="InterPro" id="IPR036678">
    <property type="entry name" value="MutS_con_dom_sf"/>
</dbReference>
<keyword evidence="4" id="KW-0227">DNA damage</keyword>
<dbReference type="GO" id="GO:0140664">
    <property type="term" value="F:ATP-dependent DNA damage sensor activity"/>
    <property type="evidence" value="ECO:0007669"/>
    <property type="project" value="InterPro"/>
</dbReference>
<dbReference type="PIRSF" id="PIRSF037677">
    <property type="entry name" value="DNA_mis_repair_Msh6"/>
    <property type="match status" value="1"/>
</dbReference>
<dbReference type="NCBIfam" id="NF003810">
    <property type="entry name" value="PRK05399.1"/>
    <property type="match status" value="1"/>
</dbReference>
<evidence type="ECO:0000256" key="7">
    <source>
        <dbReference type="ARBA" id="ARBA00023204"/>
    </source>
</evidence>
<dbReference type="OrthoDB" id="121051at2759"/>
<dbReference type="FunFam" id="3.30.420.110:FF:000008">
    <property type="entry name" value="DNA mismatch repair protein"/>
    <property type="match status" value="1"/>
</dbReference>
<dbReference type="InterPro" id="IPR017261">
    <property type="entry name" value="DNA_mismatch_repair_MutS/MSH"/>
</dbReference>
<dbReference type="FunFam" id="1.10.1420.10:FF:000004">
    <property type="entry name" value="DNA mismatch repair protein Msh3"/>
    <property type="match status" value="1"/>
</dbReference>
<evidence type="ECO:0000256" key="5">
    <source>
        <dbReference type="ARBA" id="ARBA00022840"/>
    </source>
</evidence>
<dbReference type="PANTHER" id="PTHR11361">
    <property type="entry name" value="DNA MISMATCH REPAIR PROTEIN MUTS FAMILY MEMBER"/>
    <property type="match status" value="1"/>
</dbReference>
<keyword evidence="5" id="KW-0067">ATP-binding</keyword>
<evidence type="ECO:0000313" key="13">
    <source>
        <dbReference type="Proteomes" id="UP000799640"/>
    </source>
</evidence>
<dbReference type="GO" id="GO:0005524">
    <property type="term" value="F:ATP binding"/>
    <property type="evidence" value="ECO:0007669"/>
    <property type="project" value="UniProtKB-KW"/>
</dbReference>